<comment type="caution">
    <text evidence="1">The sequence shown here is derived from an EMBL/GenBank/DDBJ whole genome shotgun (WGS) entry which is preliminary data.</text>
</comment>
<reference evidence="1 2" key="1">
    <citation type="submission" date="2015-07" db="EMBL/GenBank/DDBJ databases">
        <title>Draft genome of Achromobacter spanius.</title>
        <authorList>
            <person name="Wang X."/>
        </authorList>
    </citation>
    <scope>NUCLEOTIDE SEQUENCE [LARGE SCALE GENOMIC DNA]</scope>
    <source>
        <strain evidence="1 2">CGMCC9173</strain>
    </source>
</reference>
<dbReference type="EMBL" id="LGVG01000030">
    <property type="protein sequence ID" value="KNE25831.1"/>
    <property type="molecule type" value="Genomic_DNA"/>
</dbReference>
<sequence length="76" mass="8195">MLFDGGGGAKLPRRYAGAQRIDHVQNAQGSVRGTLKICDSPRIWLQPLETLAGYRIDDCAMAVLQVVSSKHLEASG</sequence>
<accession>A0AAW3I013</accession>
<name>A0AAW3I013_9BURK</name>
<organism evidence="1 2">
    <name type="scientific">Achromobacter spanius</name>
    <dbReference type="NCBI Taxonomy" id="217203"/>
    <lineage>
        <taxon>Bacteria</taxon>
        <taxon>Pseudomonadati</taxon>
        <taxon>Pseudomonadota</taxon>
        <taxon>Betaproteobacteria</taxon>
        <taxon>Burkholderiales</taxon>
        <taxon>Alcaligenaceae</taxon>
        <taxon>Achromobacter</taxon>
    </lineage>
</organism>
<gene>
    <name evidence="1" type="ORF">AFM18_20630</name>
</gene>
<dbReference type="Proteomes" id="UP000037511">
    <property type="component" value="Unassembled WGS sequence"/>
</dbReference>
<protein>
    <submittedName>
        <fullName evidence="1">Uncharacterized protein</fullName>
    </submittedName>
</protein>
<proteinExistence type="predicted"/>
<dbReference type="AlphaFoldDB" id="A0AAW3I013"/>
<evidence type="ECO:0000313" key="2">
    <source>
        <dbReference type="Proteomes" id="UP000037511"/>
    </source>
</evidence>
<evidence type="ECO:0000313" key="1">
    <source>
        <dbReference type="EMBL" id="KNE25831.1"/>
    </source>
</evidence>